<name>A0ACC1QH31_9HYPO</name>
<sequence>MTGGVLLLAIQTHPSHEVPHISRPARPRGRLGSQWLTRRPGHQHTRPPASNNTPNNTSAPATCDCKGARAATNDAAASTTYLCGDARLGPVQLPTKLPLGSFVATYNRLGSSSISVDEFLRAWTDPATGEYKKPPRNGFMRDVDGNGINGTMQLEVGTLIDRFGDEDGEYVLAASAPFSQRSLPPSNLDTDPSSPDFPYGYHLYRVVRPFSVSGGPIAPWYGQPGLGAQFYTGDVGSIKKLLAVGYIERQDPAVLVTRAQGVCT</sequence>
<organism evidence="1 2">
    <name type="scientific">Lecanicillium saksenae</name>
    <dbReference type="NCBI Taxonomy" id="468837"/>
    <lineage>
        <taxon>Eukaryota</taxon>
        <taxon>Fungi</taxon>
        <taxon>Dikarya</taxon>
        <taxon>Ascomycota</taxon>
        <taxon>Pezizomycotina</taxon>
        <taxon>Sordariomycetes</taxon>
        <taxon>Hypocreomycetidae</taxon>
        <taxon>Hypocreales</taxon>
        <taxon>Cordycipitaceae</taxon>
        <taxon>Lecanicillium</taxon>
    </lineage>
</organism>
<dbReference type="EMBL" id="JANAKD010002107">
    <property type="protein sequence ID" value="KAJ3474761.1"/>
    <property type="molecule type" value="Genomic_DNA"/>
</dbReference>
<evidence type="ECO:0000313" key="2">
    <source>
        <dbReference type="Proteomes" id="UP001148737"/>
    </source>
</evidence>
<protein>
    <submittedName>
        <fullName evidence="1">Uncharacterized protein</fullName>
    </submittedName>
</protein>
<gene>
    <name evidence="1" type="ORF">NLG97_g9708</name>
</gene>
<keyword evidence="2" id="KW-1185">Reference proteome</keyword>
<comment type="caution">
    <text evidence="1">The sequence shown here is derived from an EMBL/GenBank/DDBJ whole genome shotgun (WGS) entry which is preliminary data.</text>
</comment>
<accession>A0ACC1QH31</accession>
<dbReference type="Proteomes" id="UP001148737">
    <property type="component" value="Unassembled WGS sequence"/>
</dbReference>
<evidence type="ECO:0000313" key="1">
    <source>
        <dbReference type="EMBL" id="KAJ3474761.1"/>
    </source>
</evidence>
<reference evidence="1" key="1">
    <citation type="submission" date="2022-07" db="EMBL/GenBank/DDBJ databases">
        <title>Genome Sequence of Lecanicillium saksenae.</title>
        <authorList>
            <person name="Buettner E."/>
        </authorList>
    </citation>
    <scope>NUCLEOTIDE SEQUENCE</scope>
    <source>
        <strain evidence="1">VT-O1</strain>
    </source>
</reference>
<proteinExistence type="predicted"/>